<sequence length="290" mass="31351">MRVALEVRPDGIAWSVAPASPAQQLGFVECPPARRAEVLGSLVDEHGWSGALVDLVLPMEQYQVFQMERPAGLDDAELADALKWKLRDLLEFSPADAISDVFPFPADAARGRGELVNVVAARNSLLRELVALVQQSGLKPGRIDIAELALRNLAARLDPDSKGAALVHLRQNYGQMIICRGQTLYLSRRLDVSASGLRDAARQESVVQALALEMQRSLDYYESQMGQVPPAHIHLVAKDRDLPLASMLSSYLAAGVSNLDWAALGLESAVDSRCLPAWSAGLPLIGEAGK</sequence>
<name>A0A366G2E6_9GAMM</name>
<dbReference type="Gene3D" id="3.30.1490.300">
    <property type="match status" value="1"/>
</dbReference>
<dbReference type="SUPFAM" id="SSF53067">
    <property type="entry name" value="Actin-like ATPase domain"/>
    <property type="match status" value="1"/>
</dbReference>
<accession>A0A366G2E6</accession>
<evidence type="ECO:0000313" key="1">
    <source>
        <dbReference type="EMBL" id="RBP20566.1"/>
    </source>
</evidence>
<dbReference type="AlphaFoldDB" id="A0A366G2E6"/>
<dbReference type="Proteomes" id="UP000252995">
    <property type="component" value="Unassembled WGS sequence"/>
</dbReference>
<dbReference type="RefSeq" id="WP_258546171.1">
    <property type="nucleotide sequence ID" value="NZ_QNRO01000031.1"/>
</dbReference>
<dbReference type="EMBL" id="QNRO01000031">
    <property type="protein sequence ID" value="RBP20566.1"/>
    <property type="molecule type" value="Genomic_DNA"/>
</dbReference>
<gene>
    <name evidence="1" type="ORF">DET50_13117</name>
</gene>
<organism evidence="1 2">
    <name type="scientific">Marinobacter pelagius</name>
    <dbReference type="NCBI Taxonomy" id="379482"/>
    <lineage>
        <taxon>Bacteria</taxon>
        <taxon>Pseudomonadati</taxon>
        <taxon>Pseudomonadota</taxon>
        <taxon>Gammaproteobacteria</taxon>
        <taxon>Pseudomonadales</taxon>
        <taxon>Marinobacteraceae</taxon>
        <taxon>Marinobacter</taxon>
    </lineage>
</organism>
<evidence type="ECO:0000313" key="2">
    <source>
        <dbReference type="Proteomes" id="UP000252995"/>
    </source>
</evidence>
<protein>
    <submittedName>
        <fullName evidence="1">MSHA biogenesis protein MshI</fullName>
    </submittedName>
</protein>
<dbReference type="Gene3D" id="3.30.420.40">
    <property type="match status" value="2"/>
</dbReference>
<proteinExistence type="predicted"/>
<dbReference type="STRING" id="379482.SAMN04487961_3025"/>
<comment type="caution">
    <text evidence="1">The sequence shown here is derived from an EMBL/GenBank/DDBJ whole genome shotgun (WGS) entry which is preliminary data.</text>
</comment>
<dbReference type="InterPro" id="IPR043129">
    <property type="entry name" value="ATPase_NBD"/>
</dbReference>
<reference evidence="1 2" key="1">
    <citation type="submission" date="2018-06" db="EMBL/GenBank/DDBJ databases">
        <title>Freshwater and sediment microbial communities from various areas in North America, analyzing microbe dynamics in response to fracking.</title>
        <authorList>
            <person name="Lamendella R."/>
        </authorList>
    </citation>
    <scope>NUCLEOTIDE SEQUENCE [LARGE SCALE GENOMIC DNA]</scope>
    <source>
        <strain evidence="1 2">114J</strain>
    </source>
</reference>